<dbReference type="AlphaFoldDB" id="A0A9D1MJX9"/>
<gene>
    <name evidence="2" type="ORF">IAB69_01930</name>
</gene>
<dbReference type="InterPro" id="IPR009057">
    <property type="entry name" value="Homeodomain-like_sf"/>
</dbReference>
<evidence type="ECO:0000313" key="2">
    <source>
        <dbReference type="EMBL" id="HIU61394.1"/>
    </source>
</evidence>
<feature type="domain" description="PucR C-terminal helix-turn-helix" evidence="1">
    <location>
        <begin position="61"/>
        <end position="115"/>
    </location>
</feature>
<reference evidence="2" key="2">
    <citation type="journal article" date="2021" name="PeerJ">
        <title>Extensive microbial diversity within the chicken gut microbiome revealed by metagenomics and culture.</title>
        <authorList>
            <person name="Gilroy R."/>
            <person name="Ravi A."/>
            <person name="Getino M."/>
            <person name="Pursley I."/>
            <person name="Horton D.L."/>
            <person name="Alikhan N.F."/>
            <person name="Baker D."/>
            <person name="Gharbi K."/>
            <person name="Hall N."/>
            <person name="Watson M."/>
            <person name="Adriaenssens E.M."/>
            <person name="Foster-Nyarko E."/>
            <person name="Jarju S."/>
            <person name="Secka A."/>
            <person name="Antonio M."/>
            <person name="Oren A."/>
            <person name="Chaudhuri R.R."/>
            <person name="La Ragione R."/>
            <person name="Hildebrand F."/>
            <person name="Pallen M.J."/>
        </authorList>
    </citation>
    <scope>NUCLEOTIDE SEQUENCE</scope>
    <source>
        <strain evidence="2">CHK195-12923</strain>
    </source>
</reference>
<name>A0A9D1MJX9_9FIRM</name>
<dbReference type="InterPro" id="IPR042070">
    <property type="entry name" value="PucR_C-HTH_sf"/>
</dbReference>
<dbReference type="PANTHER" id="PTHR33744">
    <property type="entry name" value="CARBOHYDRATE DIACID REGULATOR"/>
    <property type="match status" value="1"/>
</dbReference>
<dbReference type="Proteomes" id="UP000824110">
    <property type="component" value="Unassembled WGS sequence"/>
</dbReference>
<dbReference type="SUPFAM" id="SSF46689">
    <property type="entry name" value="Homeodomain-like"/>
    <property type="match status" value="1"/>
</dbReference>
<dbReference type="Gene3D" id="1.10.10.2840">
    <property type="entry name" value="PucR C-terminal helix-turn-helix domain"/>
    <property type="match status" value="1"/>
</dbReference>
<evidence type="ECO:0000259" key="1">
    <source>
        <dbReference type="Pfam" id="PF13556"/>
    </source>
</evidence>
<protein>
    <submittedName>
        <fullName evidence="2">Helix-turn-helix domain-containing protein</fullName>
    </submittedName>
</protein>
<comment type="caution">
    <text evidence="2">The sequence shown here is derived from an EMBL/GenBank/DDBJ whole genome shotgun (WGS) entry which is preliminary data.</text>
</comment>
<evidence type="ECO:0000313" key="3">
    <source>
        <dbReference type="Proteomes" id="UP000824110"/>
    </source>
</evidence>
<dbReference type="InterPro" id="IPR025736">
    <property type="entry name" value="PucR_C-HTH_dom"/>
</dbReference>
<proteinExistence type="predicted"/>
<organism evidence="2 3">
    <name type="scientific">Candidatus Coproplasma excrementigallinarum</name>
    <dbReference type="NCBI Taxonomy" id="2840747"/>
    <lineage>
        <taxon>Bacteria</taxon>
        <taxon>Bacillati</taxon>
        <taxon>Bacillota</taxon>
        <taxon>Clostridia</taxon>
        <taxon>Eubacteriales</taxon>
        <taxon>Candidatus Coproplasma</taxon>
    </lineage>
</organism>
<dbReference type="InterPro" id="IPR051448">
    <property type="entry name" value="CdaR-like_regulators"/>
</dbReference>
<sequence>MEEDRSVQRGLLADDALPESTDEISLALKDFYRNVTEKQVEKLAALCDMKGLRRVFADPELMRTAECFIENSLNISAAARAIYMHRNTMMYRLDKIRRYTGLDIRSFNSAVAFRVLYSAYRRSHPAK</sequence>
<accession>A0A9D1MJX9</accession>
<reference evidence="2" key="1">
    <citation type="submission" date="2020-10" db="EMBL/GenBank/DDBJ databases">
        <authorList>
            <person name="Gilroy R."/>
        </authorList>
    </citation>
    <scope>NUCLEOTIDE SEQUENCE</scope>
    <source>
        <strain evidence="2">CHK195-12923</strain>
    </source>
</reference>
<dbReference type="Pfam" id="PF13556">
    <property type="entry name" value="HTH_30"/>
    <property type="match status" value="1"/>
</dbReference>
<dbReference type="EMBL" id="DVNE01000019">
    <property type="protein sequence ID" value="HIU61394.1"/>
    <property type="molecule type" value="Genomic_DNA"/>
</dbReference>